<name>B1KEX8_SHEWM</name>
<evidence type="ECO:0000313" key="2">
    <source>
        <dbReference type="Proteomes" id="UP000002168"/>
    </source>
</evidence>
<protein>
    <recommendedName>
        <fullName evidence="3">GTP-binding protein</fullName>
    </recommendedName>
</protein>
<dbReference type="Pfam" id="PF04325">
    <property type="entry name" value="DUF465"/>
    <property type="match status" value="1"/>
</dbReference>
<proteinExistence type="predicted"/>
<dbReference type="STRING" id="392500.Swoo_0834"/>
<dbReference type="EMBL" id="CP000961">
    <property type="protein sequence ID" value="ACA85129.1"/>
    <property type="molecule type" value="Genomic_DNA"/>
</dbReference>
<accession>B1KEX8</accession>
<keyword evidence="2" id="KW-1185">Reference proteome</keyword>
<dbReference type="InterPro" id="IPR007420">
    <property type="entry name" value="DUF465"/>
</dbReference>
<dbReference type="InterPro" id="IPR038444">
    <property type="entry name" value="DUF465_sf"/>
</dbReference>
<evidence type="ECO:0008006" key="3">
    <source>
        <dbReference type="Google" id="ProtNLM"/>
    </source>
</evidence>
<dbReference type="Gene3D" id="6.10.280.50">
    <property type="match status" value="1"/>
</dbReference>
<reference evidence="1 2" key="1">
    <citation type="submission" date="2008-02" db="EMBL/GenBank/DDBJ databases">
        <title>Complete sequence of Shewanella woodyi ATCC 51908.</title>
        <authorList>
            <consortium name="US DOE Joint Genome Institute"/>
            <person name="Copeland A."/>
            <person name="Lucas S."/>
            <person name="Lapidus A."/>
            <person name="Glavina del Rio T."/>
            <person name="Dalin E."/>
            <person name="Tice H."/>
            <person name="Bruce D."/>
            <person name="Goodwin L."/>
            <person name="Pitluck S."/>
            <person name="Sims D."/>
            <person name="Brettin T."/>
            <person name="Detter J.C."/>
            <person name="Han C."/>
            <person name="Kuske C.R."/>
            <person name="Schmutz J."/>
            <person name="Larimer F."/>
            <person name="Land M."/>
            <person name="Hauser L."/>
            <person name="Kyrpides N."/>
            <person name="Lykidis A."/>
            <person name="Zhao J.-S."/>
            <person name="Richardson P."/>
        </authorList>
    </citation>
    <scope>NUCLEOTIDE SEQUENCE [LARGE SCALE GENOMIC DNA]</scope>
    <source>
        <strain evidence="2">ATCC 51908 / MS32</strain>
    </source>
</reference>
<dbReference type="HOGENOM" id="CLU_165482_0_0_6"/>
<dbReference type="Proteomes" id="UP000002168">
    <property type="component" value="Chromosome"/>
</dbReference>
<dbReference type="eggNOG" id="COG2841">
    <property type="taxonomic scope" value="Bacteria"/>
</dbReference>
<organism evidence="1 2">
    <name type="scientific">Shewanella woodyi (strain ATCC 51908 / MS32)</name>
    <dbReference type="NCBI Taxonomy" id="392500"/>
    <lineage>
        <taxon>Bacteria</taxon>
        <taxon>Pseudomonadati</taxon>
        <taxon>Pseudomonadota</taxon>
        <taxon>Gammaproteobacteria</taxon>
        <taxon>Alteromonadales</taxon>
        <taxon>Shewanellaceae</taxon>
        <taxon>Shewanella</taxon>
    </lineage>
</organism>
<dbReference type="RefSeq" id="WP_012323476.1">
    <property type="nucleotide sequence ID" value="NC_010506.1"/>
</dbReference>
<dbReference type="KEGG" id="swd:Swoo_0834"/>
<dbReference type="AlphaFoldDB" id="B1KEX8"/>
<sequence length="81" mass="9284">MLGEDHSLIHEFPEYKDAIAKLIQSSDTFANSVKQYNALDKEIRELELNGAPIDDEAMHQLKHDRAVLKDSLYQCLALDNR</sequence>
<evidence type="ECO:0000313" key="1">
    <source>
        <dbReference type="EMBL" id="ACA85129.1"/>
    </source>
</evidence>
<gene>
    <name evidence="1" type="ordered locus">Swoo_0834</name>
</gene>